<name>B8D5C3_DESA1</name>
<evidence type="ECO:0000256" key="1">
    <source>
        <dbReference type="ARBA" id="ARBA00022691"/>
    </source>
</evidence>
<dbReference type="InterPro" id="IPR023227">
    <property type="entry name" value="SAM_OH_AdoTrfase_C_sf"/>
</dbReference>
<evidence type="ECO:0000259" key="3">
    <source>
        <dbReference type="Pfam" id="PF01887"/>
    </source>
</evidence>
<evidence type="ECO:0000259" key="4">
    <source>
        <dbReference type="Pfam" id="PF20257"/>
    </source>
</evidence>
<gene>
    <name evidence="5" type="ordered locus">DKAM_0978</name>
</gene>
<evidence type="ECO:0000313" key="5">
    <source>
        <dbReference type="EMBL" id="ACL11304.1"/>
    </source>
</evidence>
<evidence type="ECO:0008006" key="7">
    <source>
        <dbReference type="Google" id="ProtNLM"/>
    </source>
</evidence>
<evidence type="ECO:0000256" key="2">
    <source>
        <dbReference type="ARBA" id="ARBA00024035"/>
    </source>
</evidence>
<dbReference type="PANTHER" id="PTHR35092">
    <property type="entry name" value="CHLORINASE MJ1651"/>
    <property type="match status" value="1"/>
</dbReference>
<dbReference type="InterPro" id="IPR046470">
    <property type="entry name" value="SAM_HAT_C"/>
</dbReference>
<dbReference type="SUPFAM" id="SSF101852">
    <property type="entry name" value="Bacterial fluorinating enzyme, C-terminal domain"/>
    <property type="match status" value="1"/>
</dbReference>
<dbReference type="PIRSF" id="PIRSF006779">
    <property type="entry name" value="UCP006779"/>
    <property type="match status" value="1"/>
</dbReference>
<dbReference type="Pfam" id="PF01887">
    <property type="entry name" value="SAM_HAT_N"/>
    <property type="match status" value="1"/>
</dbReference>
<proteinExistence type="inferred from homology"/>
<reference evidence="5 6" key="1">
    <citation type="journal article" date="2009" name="J. Bacteriol.">
        <title>Complete genome sequence of the anaerobic, protein-degrading hyperthermophilic crenarchaeon Desulfurococcus kamchatkensis.</title>
        <authorList>
            <person name="Ravin N.V."/>
            <person name="Mardanov A.V."/>
            <person name="Beletsky A.V."/>
            <person name="Kublanov I.V."/>
            <person name="Kolganova T.V."/>
            <person name="Lebedinsky A.V."/>
            <person name="Chernyh N.A."/>
            <person name="Bonch-Osmolovskaya E.A."/>
            <person name="Skryabin K.G."/>
        </authorList>
    </citation>
    <scope>NUCLEOTIDE SEQUENCE [LARGE SCALE GENOMIC DNA]</scope>
    <source>
        <strain evidence="6">DSM 18924 / JCM 16383 / VKM B-2413 / 1221n</strain>
    </source>
</reference>
<dbReference type="PANTHER" id="PTHR35092:SF1">
    <property type="entry name" value="CHLORINASE MJ1651"/>
    <property type="match status" value="1"/>
</dbReference>
<accession>B8D5C3</accession>
<feature type="domain" description="S-adenosyl-l-methionine hydroxide adenosyltransferase C-terminal" evidence="4">
    <location>
        <begin position="182"/>
        <end position="265"/>
    </location>
</feature>
<dbReference type="EMBL" id="CP001140">
    <property type="protein sequence ID" value="ACL11304.1"/>
    <property type="molecule type" value="Genomic_DNA"/>
</dbReference>
<dbReference type="HOGENOM" id="CLU_059734_1_1_2"/>
<dbReference type="eggNOG" id="arCOG04309">
    <property type="taxonomic scope" value="Archaea"/>
</dbReference>
<dbReference type="SUPFAM" id="SSF102522">
    <property type="entry name" value="Bacterial fluorinating enzyme, N-terminal domain"/>
    <property type="match status" value="1"/>
</dbReference>
<dbReference type="Pfam" id="PF20257">
    <property type="entry name" value="SAM_HAT_C"/>
    <property type="match status" value="1"/>
</dbReference>
<sequence length="272" mass="29637">MVGTMSNRIIALMTDFGYKDPYVGVMKGVIKSINPDVEIVDLTHGINRHDIIEAAVVLMVSARYFPPGTIFVVVVDPGVGSNRRAIVVETSNYILVGPDNGCLSLLALKDGVKRVVDISNSRYRLGDVSHTFHGRDIFAPVAAWISRGIPLEAIGTEIPVDSLKTIRIEPPRISDDLIEGYALYIDIYGNVMTNINEDEACSILKLGDKVEIIHQGGKSQCVFTTSFSIVNPGEVACYINSWGYLEIAVNNGSAADVFGIIQGSRLFFKKLS</sequence>
<dbReference type="Proteomes" id="UP000006903">
    <property type="component" value="Chromosome"/>
</dbReference>
<organism evidence="5 6">
    <name type="scientific">Desulfurococcus amylolyticus (strain DSM 18924 / JCM 16383 / VKM B-2413 / 1221n)</name>
    <name type="common">Desulfurococcus kamchatkensis</name>
    <dbReference type="NCBI Taxonomy" id="490899"/>
    <lineage>
        <taxon>Archaea</taxon>
        <taxon>Thermoproteota</taxon>
        <taxon>Thermoprotei</taxon>
        <taxon>Desulfurococcales</taxon>
        <taxon>Desulfurococcaceae</taxon>
        <taxon>Desulfurococcus</taxon>
    </lineage>
</organism>
<dbReference type="InterPro" id="IPR002747">
    <property type="entry name" value="SAM_OH_AdoTrfase"/>
</dbReference>
<dbReference type="KEGG" id="dka:DKAM_0978"/>
<dbReference type="Gene3D" id="2.40.30.90">
    <property type="entry name" value="Bacterial fluorinating enzyme like"/>
    <property type="match status" value="1"/>
</dbReference>
<comment type="similarity">
    <text evidence="2">Belongs to the SAM hydrolase / SAM-dependent halogenase family.</text>
</comment>
<dbReference type="AlphaFoldDB" id="B8D5C3"/>
<dbReference type="InterPro" id="IPR023228">
    <property type="entry name" value="SAM_OH_AdoTrfase_N_sf"/>
</dbReference>
<keyword evidence="1" id="KW-0949">S-adenosyl-L-methionine</keyword>
<evidence type="ECO:0000313" key="6">
    <source>
        <dbReference type="Proteomes" id="UP000006903"/>
    </source>
</evidence>
<dbReference type="Gene3D" id="3.40.50.10790">
    <property type="entry name" value="S-adenosyl-l-methionine hydroxide adenosyltransferase, N-terminal"/>
    <property type="match status" value="1"/>
</dbReference>
<dbReference type="InterPro" id="IPR046469">
    <property type="entry name" value="SAM_HAT_N"/>
</dbReference>
<protein>
    <recommendedName>
        <fullName evidence="7">SAM-dependent chlorinase/fluorinase</fullName>
    </recommendedName>
</protein>
<feature type="domain" description="S-adenosyl-l-methionine hydroxide adenosyltransferase N-terminal" evidence="3">
    <location>
        <begin position="10"/>
        <end position="155"/>
    </location>
</feature>